<name>A0A9W4XM26_9PLEO</name>
<reference evidence="1" key="1">
    <citation type="submission" date="2023-01" db="EMBL/GenBank/DDBJ databases">
        <authorList>
            <person name="Van Ghelder C."/>
            <person name="Rancurel C."/>
        </authorList>
    </citation>
    <scope>NUCLEOTIDE SEQUENCE</scope>
    <source>
        <strain evidence="1">CNCM I-4278</strain>
    </source>
</reference>
<proteinExistence type="predicted"/>
<dbReference type="Proteomes" id="UP001152607">
    <property type="component" value="Unassembled WGS sequence"/>
</dbReference>
<evidence type="ECO:0000313" key="2">
    <source>
        <dbReference type="Proteomes" id="UP001152607"/>
    </source>
</evidence>
<dbReference type="EMBL" id="CAOQHR010000007">
    <property type="protein sequence ID" value="CAI6336964.1"/>
    <property type="molecule type" value="Genomic_DNA"/>
</dbReference>
<dbReference type="AlphaFoldDB" id="A0A9W4XM26"/>
<accession>A0A9W4XM26</accession>
<evidence type="ECO:0000313" key="1">
    <source>
        <dbReference type="EMBL" id="CAI6336964.1"/>
    </source>
</evidence>
<gene>
    <name evidence="1" type="ORF">PDIGIT_LOCUS10070</name>
</gene>
<organism evidence="1 2">
    <name type="scientific">Periconia digitata</name>
    <dbReference type="NCBI Taxonomy" id="1303443"/>
    <lineage>
        <taxon>Eukaryota</taxon>
        <taxon>Fungi</taxon>
        <taxon>Dikarya</taxon>
        <taxon>Ascomycota</taxon>
        <taxon>Pezizomycotina</taxon>
        <taxon>Dothideomycetes</taxon>
        <taxon>Pleosporomycetidae</taxon>
        <taxon>Pleosporales</taxon>
        <taxon>Massarineae</taxon>
        <taxon>Periconiaceae</taxon>
        <taxon>Periconia</taxon>
    </lineage>
</organism>
<keyword evidence="2" id="KW-1185">Reference proteome</keyword>
<sequence length="61" mass="6808">MLPGLPASFCIPPIPNHTHSAILLFNGYHHQRERLQCICVKNNNNKTNLPSSVCASRIIRA</sequence>
<comment type="caution">
    <text evidence="1">The sequence shown here is derived from an EMBL/GenBank/DDBJ whole genome shotgun (WGS) entry which is preliminary data.</text>
</comment>
<protein>
    <submittedName>
        <fullName evidence="1">Uncharacterized protein</fullName>
    </submittedName>
</protein>